<accession>A0A0H3H0A4</accession>
<organism evidence="2 3">
    <name type="scientific">Klebsiella michiganensis (strain ATCC 8724 / DSM 4798 / JCM 20051 / NBRC 3318 / NRRL B-199 / KCTC 1686 / BUCSAV 143 / CCM 1901)</name>
    <dbReference type="NCBI Taxonomy" id="1006551"/>
    <lineage>
        <taxon>Bacteria</taxon>
        <taxon>Pseudomonadati</taxon>
        <taxon>Pseudomonadota</taxon>
        <taxon>Gammaproteobacteria</taxon>
        <taxon>Enterobacterales</taxon>
        <taxon>Enterobacteriaceae</taxon>
        <taxon>Klebsiella/Raoultella group</taxon>
        <taxon>Klebsiella</taxon>
    </lineage>
</organism>
<dbReference type="AlphaFoldDB" id="A0A0H3H0A4"/>
<reference evidence="2 3" key="1">
    <citation type="journal article" date="2012" name="J. Bacteriol.">
        <title>Complete genome sequence of Klebsiella oxytoca KCTC 1686, used in production of 2,3-butanediol.</title>
        <authorList>
            <person name="Shin S.H."/>
            <person name="Kim S."/>
            <person name="Kim J.Y."/>
            <person name="Lee S."/>
            <person name="Um Y."/>
            <person name="Oh M.K."/>
            <person name="Kim Y.R."/>
            <person name="Lee J."/>
            <person name="Yang K.S."/>
        </authorList>
    </citation>
    <scope>NUCLEOTIDE SEQUENCE [LARGE SCALE GENOMIC DNA]</scope>
    <source>
        <strain evidence="3">ATCC 8724 / DSM 4798 / JCM 20051 / NBRC 3318 / NRRL B-199 / KCTC 1686</strain>
    </source>
</reference>
<feature type="coiled-coil region" evidence="1">
    <location>
        <begin position="10"/>
        <end position="37"/>
    </location>
</feature>
<dbReference type="Proteomes" id="UP000007843">
    <property type="component" value="Chromosome"/>
</dbReference>
<dbReference type="EMBL" id="CP003218">
    <property type="protein sequence ID" value="AEX01792.1"/>
    <property type="molecule type" value="Genomic_DNA"/>
</dbReference>
<proteinExistence type="predicted"/>
<keyword evidence="1" id="KW-0175">Coiled coil</keyword>
<gene>
    <name evidence="2" type="ordered locus">KOX_00225</name>
</gene>
<evidence type="ECO:0000313" key="3">
    <source>
        <dbReference type="Proteomes" id="UP000007843"/>
    </source>
</evidence>
<evidence type="ECO:0000256" key="1">
    <source>
        <dbReference type="SAM" id="Coils"/>
    </source>
</evidence>
<dbReference type="KEGG" id="kox:KOX_00225"/>
<name>A0A0H3H0A4_KLEM8</name>
<dbReference type="HOGENOM" id="CLU_2844056_0_0_6"/>
<evidence type="ECO:0000313" key="2">
    <source>
        <dbReference type="EMBL" id="AEX01792.1"/>
    </source>
</evidence>
<dbReference type="PATRIC" id="fig|1006551.4.peg.40"/>
<sequence>MLNKQHAEREEQQKTALDALTKKNAELNAAAATAQKEYDVSVAALNDKNKNYSLRSIAWPSSKVI</sequence>
<protein>
    <submittedName>
        <fullName evidence="2">Uncharacterized protein</fullName>
    </submittedName>
</protein>